<name>H9UKT0_SPIAZ</name>
<dbReference type="Proteomes" id="UP000007383">
    <property type="component" value="Chromosome"/>
</dbReference>
<dbReference type="InterPro" id="IPR005467">
    <property type="entry name" value="His_kinase_dom"/>
</dbReference>
<dbReference type="Gene3D" id="3.30.565.10">
    <property type="entry name" value="Histidine kinase-like ATPase, C-terminal domain"/>
    <property type="match status" value="1"/>
</dbReference>
<dbReference type="Gene3D" id="1.20.120.160">
    <property type="entry name" value="HPT domain"/>
    <property type="match status" value="1"/>
</dbReference>
<dbReference type="SUPFAM" id="SSF55874">
    <property type="entry name" value="ATPase domain of HSP90 chaperone/DNA topoisomerase II/histidine kinase"/>
    <property type="match status" value="1"/>
</dbReference>
<accession>H9UKT0</accession>
<dbReference type="Pfam" id="PF01627">
    <property type="entry name" value="Hpt"/>
    <property type="match status" value="1"/>
</dbReference>
<evidence type="ECO:0000256" key="1">
    <source>
        <dbReference type="PROSITE-ProRule" id="PRU00110"/>
    </source>
</evidence>
<keyword evidence="4" id="KW-0808">Transferase</keyword>
<keyword evidence="4" id="KW-0418">Kinase</keyword>
<dbReference type="HOGENOM" id="CLU_466839_0_0_12"/>
<dbReference type="SUPFAM" id="SSF47226">
    <property type="entry name" value="Histidine-containing phosphotransfer domain, HPT domain"/>
    <property type="match status" value="1"/>
</dbReference>
<dbReference type="STRING" id="889378.Spiaf_2075"/>
<organism evidence="4 5">
    <name type="scientific">Spirochaeta africana (strain ATCC 700263 / DSM 8902 / Z-7692)</name>
    <dbReference type="NCBI Taxonomy" id="889378"/>
    <lineage>
        <taxon>Bacteria</taxon>
        <taxon>Pseudomonadati</taxon>
        <taxon>Spirochaetota</taxon>
        <taxon>Spirochaetia</taxon>
        <taxon>Spirochaetales</taxon>
        <taxon>Spirochaetaceae</taxon>
        <taxon>Spirochaeta</taxon>
    </lineage>
</organism>
<feature type="domain" description="HPt" evidence="3">
    <location>
        <begin position="1"/>
        <end position="98"/>
    </location>
</feature>
<dbReference type="AlphaFoldDB" id="H9UKT0"/>
<dbReference type="SMART" id="SM00387">
    <property type="entry name" value="HATPase_c"/>
    <property type="match status" value="1"/>
</dbReference>
<dbReference type="OrthoDB" id="9803176at2"/>
<evidence type="ECO:0000259" key="2">
    <source>
        <dbReference type="PROSITE" id="PS50109"/>
    </source>
</evidence>
<dbReference type="PANTHER" id="PTHR43395">
    <property type="entry name" value="SENSOR HISTIDINE KINASE CHEA"/>
    <property type="match status" value="1"/>
</dbReference>
<dbReference type="InterPro" id="IPR036890">
    <property type="entry name" value="HATPase_C_sf"/>
</dbReference>
<protein>
    <submittedName>
        <fullName evidence="4">Chemotaxis protein histidine kinase-like protein</fullName>
    </submittedName>
</protein>
<dbReference type="EMBL" id="CP003282">
    <property type="protein sequence ID" value="AFG38123.1"/>
    <property type="molecule type" value="Genomic_DNA"/>
</dbReference>
<keyword evidence="1" id="KW-0597">Phosphoprotein</keyword>
<dbReference type="InterPro" id="IPR003594">
    <property type="entry name" value="HATPase_dom"/>
</dbReference>
<keyword evidence="5" id="KW-1185">Reference proteome</keyword>
<dbReference type="Pfam" id="PF02518">
    <property type="entry name" value="HATPase_c"/>
    <property type="match status" value="1"/>
</dbReference>
<dbReference type="InterPro" id="IPR008207">
    <property type="entry name" value="Sig_transdc_His_kin_Hpt_dom"/>
</dbReference>
<dbReference type="InterPro" id="IPR036641">
    <property type="entry name" value="HPT_dom_sf"/>
</dbReference>
<evidence type="ECO:0000259" key="3">
    <source>
        <dbReference type="PROSITE" id="PS50894"/>
    </source>
</evidence>
<dbReference type="PROSITE" id="PS50109">
    <property type="entry name" value="HIS_KIN"/>
    <property type="match status" value="1"/>
</dbReference>
<dbReference type="eggNOG" id="COG0643">
    <property type="taxonomic scope" value="Bacteria"/>
</dbReference>
<dbReference type="RefSeq" id="WP_014456106.1">
    <property type="nucleotide sequence ID" value="NC_017098.1"/>
</dbReference>
<dbReference type="PATRIC" id="fig|889378.3.peg.2062"/>
<dbReference type="InterPro" id="IPR051315">
    <property type="entry name" value="Bact_Chemotaxis_CheA"/>
</dbReference>
<feature type="modified residue" description="Phosphohistidine" evidence="1">
    <location>
        <position position="41"/>
    </location>
</feature>
<evidence type="ECO:0000313" key="5">
    <source>
        <dbReference type="Proteomes" id="UP000007383"/>
    </source>
</evidence>
<reference evidence="5" key="1">
    <citation type="journal article" date="2013" name="Stand. Genomic Sci.">
        <title>Complete genome sequence of the halophilic bacterium Spirochaeta africana type strain (Z-7692(T)) from the alkaline Lake Magadi in the East African Rift.</title>
        <authorList>
            <person name="Liolos K."/>
            <person name="Abt B."/>
            <person name="Scheuner C."/>
            <person name="Teshima H."/>
            <person name="Held B."/>
            <person name="Lapidus A."/>
            <person name="Nolan M."/>
            <person name="Lucas S."/>
            <person name="Deshpande S."/>
            <person name="Cheng J.F."/>
            <person name="Tapia R."/>
            <person name="Goodwin L.A."/>
            <person name="Pitluck S."/>
            <person name="Pagani I."/>
            <person name="Ivanova N."/>
            <person name="Mavromatis K."/>
            <person name="Mikhailova N."/>
            <person name="Huntemann M."/>
            <person name="Pati A."/>
            <person name="Chen A."/>
            <person name="Palaniappan K."/>
            <person name="Land M."/>
            <person name="Rohde M."/>
            <person name="Tindall B.J."/>
            <person name="Detter J.C."/>
            <person name="Goker M."/>
            <person name="Bristow J."/>
            <person name="Eisen J.A."/>
            <person name="Markowitz V."/>
            <person name="Hugenholtz P."/>
            <person name="Woyke T."/>
            <person name="Klenk H.P."/>
            <person name="Kyrpides N.C."/>
        </authorList>
    </citation>
    <scope>NUCLEOTIDE SEQUENCE</scope>
    <source>
        <strain evidence="5">ATCC 700263 / DSM 8902 / Z-7692</strain>
    </source>
</reference>
<evidence type="ECO:0000313" key="4">
    <source>
        <dbReference type="EMBL" id="AFG38123.1"/>
    </source>
</evidence>
<dbReference type="GO" id="GO:0000160">
    <property type="term" value="P:phosphorelay signal transduction system"/>
    <property type="evidence" value="ECO:0007669"/>
    <property type="project" value="InterPro"/>
</dbReference>
<feature type="domain" description="Histidine kinase" evidence="2">
    <location>
        <begin position="285"/>
        <end position="465"/>
    </location>
</feature>
<dbReference type="PROSITE" id="PS50894">
    <property type="entry name" value="HPT"/>
    <property type="match status" value="1"/>
</dbReference>
<gene>
    <name evidence="4" type="ordered locus">Spiaf_2075</name>
</gene>
<sequence length="584" mass="63975">MEHLEVMFWRDSHQLLESLRQVLPRLATGREAVDQAFRYIHSIRSQASHLQLQAIAEPAADIEDDLNALRVGQQAPAPEFLQSLEQSVADLQARFVTARQLAEGSAAADSIQAAGYQVQEQKGLSFTGIPALLQGGDPEALQLWLQDARMRNDNLYCIAVALHEDPSFLAQRRYLLLHKLEQATAVLVHSAESADSPAELLLAVVASGLSADRIEQLLNTSGVQQLQVRAVEAAYLKKIATAHGRYRAGLLGKVDRVTLTLDQREYERILLGAARLAAGTENPGIAADLLQLASRAGSHPLGDVLDSMEEAAVQAAREQGKRVRCRIQYGDLQVPSSVAGVLSEALLHLVRNAVDHGIELPADRTRVGKSETGELVLLAHENDGKIILSVEDDGRGIHLPGQEDALATITRPGFTTRAKSGRLDSSGRGVGLDIVRHSIERLLHGELRLIREPRTRFLLEIPSRPVLLSVVVVRRFPDNEAWAVPGWCVYERIQLHQSRFAAASSGGWYYHHNGAACEVDILGGAQQSDSSSLQEGLLIRTGLWTGILACGEAVAEEAVVLHPKQVYSEVLQRQLPLWDPWLHH</sequence>
<dbReference type="GO" id="GO:0004672">
    <property type="term" value="F:protein kinase activity"/>
    <property type="evidence" value="ECO:0007669"/>
    <property type="project" value="UniProtKB-ARBA"/>
</dbReference>
<dbReference type="PANTHER" id="PTHR43395:SF8">
    <property type="entry name" value="HISTIDINE KINASE"/>
    <property type="match status" value="1"/>
</dbReference>
<proteinExistence type="predicted"/>
<dbReference type="KEGG" id="sfc:Spiaf_2075"/>